<sequence length="95" mass="11010">MKVYDFEVSEELMGKVRAALAAGPKTKADVTRLLMDAGVPEFWWEPKHRHHQNAAGKKHLADRVADRILRREKSGGAIQLVDRKWQLVRKRPRQQ</sequence>
<dbReference type="RefSeq" id="WP_184585837.1">
    <property type="nucleotide sequence ID" value="NZ_JACHLI010000001.1"/>
</dbReference>
<protein>
    <submittedName>
        <fullName evidence="1">Uncharacterized protein</fullName>
    </submittedName>
</protein>
<proteinExistence type="predicted"/>
<gene>
    <name evidence="1" type="ORF">HNP46_000391</name>
</gene>
<dbReference type="Proteomes" id="UP000566995">
    <property type="component" value="Unassembled WGS sequence"/>
</dbReference>
<evidence type="ECO:0000313" key="2">
    <source>
        <dbReference type="Proteomes" id="UP000566995"/>
    </source>
</evidence>
<evidence type="ECO:0000313" key="1">
    <source>
        <dbReference type="EMBL" id="MBB4861580.1"/>
    </source>
</evidence>
<organism evidence="1 2">
    <name type="scientific">Pseudomonas nitroreducens</name>
    <dbReference type="NCBI Taxonomy" id="46680"/>
    <lineage>
        <taxon>Bacteria</taxon>
        <taxon>Pseudomonadati</taxon>
        <taxon>Pseudomonadota</taxon>
        <taxon>Gammaproteobacteria</taxon>
        <taxon>Pseudomonadales</taxon>
        <taxon>Pseudomonadaceae</taxon>
        <taxon>Pseudomonas</taxon>
    </lineage>
</organism>
<dbReference type="AlphaFoldDB" id="A0A7W7KEW2"/>
<comment type="caution">
    <text evidence="1">The sequence shown here is derived from an EMBL/GenBank/DDBJ whole genome shotgun (WGS) entry which is preliminary data.</text>
</comment>
<reference evidence="1 2" key="1">
    <citation type="submission" date="2020-08" db="EMBL/GenBank/DDBJ databases">
        <title>Functional genomics of gut bacteria from endangered species of beetles.</title>
        <authorList>
            <person name="Carlos-Shanley C."/>
        </authorList>
    </citation>
    <scope>NUCLEOTIDE SEQUENCE [LARGE SCALE GENOMIC DNA]</scope>
    <source>
        <strain evidence="1 2">S00179</strain>
    </source>
</reference>
<name>A0A7W7KEW2_PSENT</name>
<accession>A0A7W7KEW2</accession>
<dbReference type="EMBL" id="JACHLI010000001">
    <property type="protein sequence ID" value="MBB4861580.1"/>
    <property type="molecule type" value="Genomic_DNA"/>
</dbReference>